<organism evidence="2 3">
    <name type="scientific">Strongylocentrotus purpuratus</name>
    <name type="common">Purple sea urchin</name>
    <dbReference type="NCBI Taxonomy" id="7668"/>
    <lineage>
        <taxon>Eukaryota</taxon>
        <taxon>Metazoa</taxon>
        <taxon>Echinodermata</taxon>
        <taxon>Eleutherozoa</taxon>
        <taxon>Echinozoa</taxon>
        <taxon>Echinoidea</taxon>
        <taxon>Euechinoidea</taxon>
        <taxon>Echinacea</taxon>
        <taxon>Camarodonta</taxon>
        <taxon>Echinidea</taxon>
        <taxon>Strongylocentrotidae</taxon>
        <taxon>Strongylocentrotus</taxon>
    </lineage>
</organism>
<dbReference type="KEGG" id="spu:100890748"/>
<reference evidence="2" key="2">
    <citation type="submission" date="2021-01" db="UniProtKB">
        <authorList>
            <consortium name="EnsemblMetazoa"/>
        </authorList>
    </citation>
    <scope>IDENTIFICATION</scope>
</reference>
<dbReference type="OrthoDB" id="10311406at2759"/>
<proteinExistence type="predicted"/>
<accession>A0A7M7GK03</accession>
<dbReference type="AlphaFoldDB" id="A0A7M7GK03"/>
<feature type="chain" id="PRO_5029609205" description="TGF-beta propeptide domain-containing protein" evidence="1">
    <location>
        <begin position="25"/>
        <end position="261"/>
    </location>
</feature>
<evidence type="ECO:0008006" key="4">
    <source>
        <dbReference type="Google" id="ProtNLM"/>
    </source>
</evidence>
<dbReference type="EnsemblMetazoa" id="XM_003728664">
    <property type="protein sequence ID" value="XP_003728712"/>
    <property type="gene ID" value="LOC100890748"/>
</dbReference>
<reference evidence="3" key="1">
    <citation type="submission" date="2015-02" db="EMBL/GenBank/DDBJ databases">
        <title>Genome sequencing for Strongylocentrotus purpuratus.</title>
        <authorList>
            <person name="Murali S."/>
            <person name="Liu Y."/>
            <person name="Vee V."/>
            <person name="English A."/>
            <person name="Wang M."/>
            <person name="Skinner E."/>
            <person name="Han Y."/>
            <person name="Muzny D.M."/>
            <person name="Worley K.C."/>
            <person name="Gibbs R.A."/>
        </authorList>
    </citation>
    <scope>NUCLEOTIDE SEQUENCE</scope>
</reference>
<evidence type="ECO:0000313" key="3">
    <source>
        <dbReference type="Proteomes" id="UP000007110"/>
    </source>
</evidence>
<dbReference type="Proteomes" id="UP000007110">
    <property type="component" value="Unassembled WGS sequence"/>
</dbReference>
<dbReference type="GeneID" id="100890748"/>
<keyword evidence="3" id="KW-1185">Reference proteome</keyword>
<dbReference type="InParanoid" id="A0A7M7GK03"/>
<protein>
    <recommendedName>
        <fullName evidence="4">TGF-beta propeptide domain-containing protein</fullName>
    </recommendedName>
</protein>
<evidence type="ECO:0000256" key="1">
    <source>
        <dbReference type="SAM" id="SignalP"/>
    </source>
</evidence>
<dbReference type="RefSeq" id="XP_003728712.1">
    <property type="nucleotide sequence ID" value="XM_003728664.3"/>
</dbReference>
<name>A0A7M7GK03_STRPU</name>
<sequence length="261" mass="28793">MAVLGISPFVFILLWNLLTHFVDTGQGLEVIEREYEIPVSADTFIHGPATNQGMYDYLEIGQRADRIESRTLVTFEISQFMLDSQWGRNEQYPNINQSTILQSSLRLSCSNIENAASTDPFNRNFQDTLHVGRLLVPWEEAVATSVVRASGGRSWEVENVGMDGSDATPSVASAFVDITYAACQEGTSVSFDITDTLLSWINGTSPNYGLVIWAEDAMLSRRWIKFASSGSHDVANHPVLTVSIQDTLISTPGESSFQSNV</sequence>
<keyword evidence="1" id="KW-0732">Signal</keyword>
<dbReference type="OMA" id="IWAEDAM"/>
<evidence type="ECO:0000313" key="2">
    <source>
        <dbReference type="EnsemblMetazoa" id="XP_003728712"/>
    </source>
</evidence>
<feature type="signal peptide" evidence="1">
    <location>
        <begin position="1"/>
        <end position="24"/>
    </location>
</feature>
<dbReference type="NCBIfam" id="NF033679">
    <property type="entry name" value="DNRLRE_dom"/>
    <property type="match status" value="1"/>
</dbReference>